<feature type="repeat" description="ANK" evidence="3">
    <location>
        <begin position="720"/>
        <end position="752"/>
    </location>
</feature>
<dbReference type="Pfam" id="PF00023">
    <property type="entry name" value="Ank"/>
    <property type="match status" value="1"/>
</dbReference>
<dbReference type="Pfam" id="PF12796">
    <property type="entry name" value="Ank_2"/>
    <property type="match status" value="7"/>
</dbReference>
<feature type="repeat" description="ANK" evidence="3">
    <location>
        <begin position="1023"/>
        <end position="1055"/>
    </location>
</feature>
<feature type="repeat" description="ANK" evidence="3">
    <location>
        <begin position="1258"/>
        <end position="1290"/>
    </location>
</feature>
<feature type="repeat" description="ANK" evidence="3">
    <location>
        <begin position="1124"/>
        <end position="1156"/>
    </location>
</feature>
<dbReference type="InterPro" id="IPR002110">
    <property type="entry name" value="Ankyrin_rpt"/>
</dbReference>
<accession>A0AAD6DLX4</accession>
<dbReference type="PROSITE" id="PS50088">
    <property type="entry name" value="ANK_REPEAT"/>
    <property type="match status" value="17"/>
</dbReference>
<evidence type="ECO:0000259" key="4">
    <source>
        <dbReference type="Pfam" id="PF24883"/>
    </source>
</evidence>
<feature type="repeat" description="ANK" evidence="3">
    <location>
        <begin position="889"/>
        <end position="921"/>
    </location>
</feature>
<name>A0AAD6DLX4_9EURO</name>
<keyword evidence="1" id="KW-0677">Repeat</keyword>
<dbReference type="InterPro" id="IPR036770">
    <property type="entry name" value="Ankyrin_rpt-contain_sf"/>
</dbReference>
<dbReference type="InterPro" id="IPR056884">
    <property type="entry name" value="NPHP3-like_N"/>
</dbReference>
<feature type="repeat" description="ANK" evidence="3">
    <location>
        <begin position="856"/>
        <end position="888"/>
    </location>
</feature>
<dbReference type="InterPro" id="IPR027417">
    <property type="entry name" value="P-loop_NTPase"/>
</dbReference>
<reference evidence="5" key="2">
    <citation type="submission" date="2023-01" db="EMBL/GenBank/DDBJ databases">
        <authorList>
            <person name="Petersen C."/>
        </authorList>
    </citation>
    <scope>NUCLEOTIDE SEQUENCE</scope>
    <source>
        <strain evidence="5">IBT 12815</strain>
    </source>
</reference>
<dbReference type="SMART" id="SM00248">
    <property type="entry name" value="ANK"/>
    <property type="match status" value="22"/>
</dbReference>
<dbReference type="PANTHER" id="PTHR24198">
    <property type="entry name" value="ANKYRIN REPEAT AND PROTEIN KINASE DOMAIN-CONTAINING PROTEIN"/>
    <property type="match status" value="1"/>
</dbReference>
<organism evidence="5 6">
    <name type="scientific">Penicillium hordei</name>
    <dbReference type="NCBI Taxonomy" id="40994"/>
    <lineage>
        <taxon>Eukaryota</taxon>
        <taxon>Fungi</taxon>
        <taxon>Dikarya</taxon>
        <taxon>Ascomycota</taxon>
        <taxon>Pezizomycotina</taxon>
        <taxon>Eurotiomycetes</taxon>
        <taxon>Eurotiomycetidae</taxon>
        <taxon>Eurotiales</taxon>
        <taxon>Aspergillaceae</taxon>
        <taxon>Penicillium</taxon>
    </lineage>
</organism>
<feature type="repeat" description="ANK" evidence="3">
    <location>
        <begin position="654"/>
        <end position="686"/>
    </location>
</feature>
<dbReference type="Pfam" id="PF24883">
    <property type="entry name" value="NPHP3_N"/>
    <property type="match status" value="1"/>
</dbReference>
<feature type="repeat" description="ANK" evidence="3">
    <location>
        <begin position="1157"/>
        <end position="1191"/>
    </location>
</feature>
<dbReference type="PROSITE" id="PS50297">
    <property type="entry name" value="ANK_REP_REGION"/>
    <property type="match status" value="11"/>
</dbReference>
<dbReference type="SUPFAM" id="SSF48403">
    <property type="entry name" value="Ankyrin repeat"/>
    <property type="match status" value="2"/>
</dbReference>
<feature type="repeat" description="ANK" evidence="3">
    <location>
        <begin position="1192"/>
        <end position="1224"/>
    </location>
</feature>
<dbReference type="GeneID" id="81592610"/>
<dbReference type="Proteomes" id="UP001213799">
    <property type="component" value="Unassembled WGS sequence"/>
</dbReference>
<comment type="caution">
    <text evidence="5">The sequence shown here is derived from an EMBL/GenBank/DDBJ whole genome shotgun (WGS) entry which is preliminary data.</text>
</comment>
<feature type="repeat" description="ANK" evidence="3">
    <location>
        <begin position="621"/>
        <end position="653"/>
    </location>
</feature>
<evidence type="ECO:0000313" key="6">
    <source>
        <dbReference type="Proteomes" id="UP001213799"/>
    </source>
</evidence>
<keyword evidence="6" id="KW-1185">Reference proteome</keyword>
<proteinExistence type="predicted"/>
<feature type="repeat" description="ANK" evidence="3">
    <location>
        <begin position="788"/>
        <end position="820"/>
    </location>
</feature>
<dbReference type="SUPFAM" id="SSF52540">
    <property type="entry name" value="P-loop containing nucleoside triphosphate hydrolases"/>
    <property type="match status" value="1"/>
</dbReference>
<feature type="repeat" description="ANK" evidence="3">
    <location>
        <begin position="990"/>
        <end position="1022"/>
    </location>
</feature>
<dbReference type="PANTHER" id="PTHR24198:SF165">
    <property type="entry name" value="ANKYRIN REPEAT-CONTAINING PROTEIN-RELATED"/>
    <property type="match status" value="1"/>
</dbReference>
<feature type="repeat" description="ANK" evidence="3">
    <location>
        <begin position="588"/>
        <end position="620"/>
    </location>
</feature>
<protein>
    <recommendedName>
        <fullName evidence="4">Nephrocystin 3-like N-terminal domain-containing protein</fullName>
    </recommendedName>
</protein>
<evidence type="ECO:0000256" key="3">
    <source>
        <dbReference type="PROSITE-ProRule" id="PRU00023"/>
    </source>
</evidence>
<dbReference type="EMBL" id="JAQJAE010000006">
    <property type="protein sequence ID" value="KAJ5588636.1"/>
    <property type="molecule type" value="Genomic_DNA"/>
</dbReference>
<keyword evidence="2 3" id="KW-0040">ANK repeat</keyword>
<reference evidence="5" key="1">
    <citation type="journal article" date="2023" name="IMA Fungus">
        <title>Comparative genomic study of the Penicillium genus elucidates a diverse pangenome and 15 lateral gene transfer events.</title>
        <authorList>
            <person name="Petersen C."/>
            <person name="Sorensen T."/>
            <person name="Nielsen M.R."/>
            <person name="Sondergaard T.E."/>
            <person name="Sorensen J.L."/>
            <person name="Fitzpatrick D.A."/>
            <person name="Frisvad J.C."/>
            <person name="Nielsen K.L."/>
        </authorList>
    </citation>
    <scope>NUCLEOTIDE SEQUENCE</scope>
    <source>
        <strain evidence="5">IBT 12815</strain>
    </source>
</reference>
<evidence type="ECO:0000256" key="1">
    <source>
        <dbReference type="ARBA" id="ARBA00022737"/>
    </source>
</evidence>
<gene>
    <name evidence="5" type="ORF">N7537_011314</name>
</gene>
<dbReference type="Gene3D" id="1.25.40.20">
    <property type="entry name" value="Ankyrin repeat-containing domain"/>
    <property type="match status" value="5"/>
</dbReference>
<sequence length="1413" mass="153650">MSFGNANAGVQLGINHGSIHLLPDRPENTQQRVDNEVLRSLAYPQMLDRRDDIEPCHTNTCQWILDLEKYQSWRSQSRGLLWIKGKPGAGKSTLMVFLHDRLRISQDDRQGIRLDFFFTARGTELQRTPLGMLRSLLNQIFVCDATIRPQVRDIYKQRCKQFGYGEGKWEWPRVVLEELLAGIILKSASRQHVTVFVDALDEAGTESAQQLAAYFHRLISRAEKANAAVQICISCRHYPIVESARAVAIYVEDHNHKDITMYIKDNLADMELGDSPSDKARGVLVEQLIQQAKGVFQWARLIIPLIRQKIFEGESFDDIRCWLREVPAELKDVYTYILNNVIEAKNREQSFLFFQWVCLAERPLTVTEMRYALAAKNAQITPSPKTWEKIDDFVESNERMKRRIKALSGGLAEVVSSGDNDESVQVVHQSVNDFLRVKGLGLLCHHIDAKMMPVDNDKVLFQCHATLYRSCLVYLATIHLPREILNHHQSTRKNIAQDRPLLTYSTKNLFIHAEKAAASRADVLQNERDILQRVVSRWVQIYQILNPYNTARPPKDTTIIHMAAAANLVDIIECLVFNGEDVMRKDGKGKTAFHLAARHGHIPAGEILRAKGADSEAKYENGTTPLIEAASFGQVGFVEWLLHKGVKLETTRDGSESALQAASLRGHQGIVELLLDAGADVNAQGGKYGNALQAAASSGKTEIVQKLLDTGADVNAQGGEYGNALQAAASSGKTEIVQKLLDTGADVNAQGGEYGNALQAAAATYFGRTEIVQKLLDARADVNAQGGKYGNALQAAASSGKTEIVQKLLDARADVNAQGGKYGNALQAAAATYFRRTEIVQMLLDAGADVNARSGEYGNALQAAASSGHTEIVQKLLDAGADVNAQGGEYGNALQAAASSGKTEIVQKLLDARADVNAQGGKYGNALQAAAATYFRRTEIVQMLLDAGADVNARSGEYGNALQAAASSGHTEIVQKLLDAGADVNAQGGEYGNALQAAASSGNTEIVQKLLDARADVNAQGGKYGNALQAAASSRHTEIVQKLLDAGADVNAQGGKYGNALQAAAPSGHTEIVQKLLDAGADVNAQGGGYGNALQAAAATYFRRTEIVQMLLDAGADVNAQGGKYGNALQAAASSGHTEIVQKLLDAGADVNAQGGEYGNALQAAAAAYFIRTEIVQMLLDAGADVNARSGRYGSPLLAAVYKGRADRVQMLLHAGADPLLADELDQTPLHIAAAKDMLNLVNRFPLLASAINNKDMFLQTPLHLALCLGRVKFAIKLLHLGANPSLLDGYGRNILDWVVGNEGLMHQIQSHWPSIVVTPDETQKLTVRQSILQISDTLLRFKLDSPWPLLEQLGRYCLFLDDTDNARYLFQLYPSQGTFFYADIHEIICDFCERAITGSRFSIAPKSKAQDL</sequence>
<feature type="domain" description="Nephrocystin 3-like N-terminal" evidence="4">
    <location>
        <begin position="59"/>
        <end position="236"/>
    </location>
</feature>
<feature type="repeat" description="ANK" evidence="3">
    <location>
        <begin position="1056"/>
        <end position="1088"/>
    </location>
</feature>
<feature type="repeat" description="ANK" evidence="3">
    <location>
        <begin position="957"/>
        <end position="989"/>
    </location>
</feature>
<evidence type="ECO:0000313" key="5">
    <source>
        <dbReference type="EMBL" id="KAJ5588636.1"/>
    </source>
</evidence>
<dbReference type="Gene3D" id="3.40.50.300">
    <property type="entry name" value="P-loop containing nucleotide triphosphate hydrolases"/>
    <property type="match status" value="1"/>
</dbReference>
<evidence type="ECO:0000256" key="2">
    <source>
        <dbReference type="ARBA" id="ARBA00023043"/>
    </source>
</evidence>
<feature type="repeat" description="ANK" evidence="3">
    <location>
        <begin position="687"/>
        <end position="719"/>
    </location>
</feature>
<feature type="repeat" description="ANK" evidence="3">
    <location>
        <begin position="555"/>
        <end position="587"/>
    </location>
</feature>
<dbReference type="PRINTS" id="PR01415">
    <property type="entry name" value="ANKYRIN"/>
</dbReference>
<dbReference type="GO" id="GO:0005737">
    <property type="term" value="C:cytoplasm"/>
    <property type="evidence" value="ECO:0007669"/>
    <property type="project" value="TreeGrafter"/>
</dbReference>
<dbReference type="RefSeq" id="XP_056747655.1">
    <property type="nucleotide sequence ID" value="XM_056902368.1"/>
</dbReference>